<evidence type="ECO:0000256" key="2">
    <source>
        <dbReference type="ARBA" id="ARBA00022801"/>
    </source>
</evidence>
<organism evidence="3">
    <name type="scientific">hydrothermal vent metagenome</name>
    <dbReference type="NCBI Taxonomy" id="652676"/>
    <lineage>
        <taxon>unclassified sequences</taxon>
        <taxon>metagenomes</taxon>
        <taxon>ecological metagenomes</taxon>
    </lineage>
</organism>
<evidence type="ECO:0000256" key="1">
    <source>
        <dbReference type="ARBA" id="ARBA00010702"/>
    </source>
</evidence>
<dbReference type="Gene3D" id="1.10.4080.10">
    <property type="entry name" value="ADP-ribosylation/Crystallin J1"/>
    <property type="match status" value="1"/>
</dbReference>
<sequence length="316" mass="33790">MAQPLLLKFQGALMGTFAGDALGMPFEGVSVREIARRFGCVEEMEDARLGAGTYTDDTEMMIGLAETLVEHGRVQPESFAQNLVSNFNSDRGYGGGSLKVLKALKGGVSWEQAPKAAFAEGSMGNGAAMRIAPVGVLNHHDLDLLEKEAKISAKVTHTHPLGVEGAKLQALAVGLAAREDSKGKVDSARFLDELKIRMKEKSYGDALDCVARLLSKSYDPETVARELGNEVTALRSVPASIYCFLKFNGDFKKSVSEAVSLGGDTDTIGAMTGALAGARLGVDAIPAEWLDALENGEKGRDYVMELGRRLYETGNR</sequence>
<dbReference type="Pfam" id="PF03747">
    <property type="entry name" value="ADP_ribosyl_GH"/>
    <property type="match status" value="1"/>
</dbReference>
<evidence type="ECO:0000313" key="3">
    <source>
        <dbReference type="EMBL" id="VAX18870.1"/>
    </source>
</evidence>
<dbReference type="PANTHER" id="PTHR16222">
    <property type="entry name" value="ADP-RIBOSYLGLYCOHYDROLASE"/>
    <property type="match status" value="1"/>
</dbReference>
<dbReference type="AlphaFoldDB" id="A0A3B1C7M3"/>
<comment type="similarity">
    <text evidence="1">Belongs to the ADP-ribosylglycohydrolase family.</text>
</comment>
<dbReference type="PANTHER" id="PTHR16222:SF24">
    <property type="entry name" value="ADP-RIBOSYLHYDROLASE ARH3"/>
    <property type="match status" value="1"/>
</dbReference>
<reference evidence="3" key="1">
    <citation type="submission" date="2018-06" db="EMBL/GenBank/DDBJ databases">
        <authorList>
            <person name="Zhirakovskaya E."/>
        </authorList>
    </citation>
    <scope>NUCLEOTIDE SEQUENCE</scope>
</reference>
<proteinExistence type="inferred from homology"/>
<dbReference type="GO" id="GO:0005739">
    <property type="term" value="C:mitochondrion"/>
    <property type="evidence" value="ECO:0007669"/>
    <property type="project" value="TreeGrafter"/>
</dbReference>
<dbReference type="GO" id="GO:0005634">
    <property type="term" value="C:nucleus"/>
    <property type="evidence" value="ECO:0007669"/>
    <property type="project" value="TreeGrafter"/>
</dbReference>
<protein>
    <submittedName>
        <fullName evidence="3">ADP-ribosylation/Crystallin J1</fullName>
    </submittedName>
</protein>
<accession>A0A3B1C7M3</accession>
<dbReference type="SUPFAM" id="SSF101478">
    <property type="entry name" value="ADP-ribosylglycohydrolase"/>
    <property type="match status" value="1"/>
</dbReference>
<dbReference type="InterPro" id="IPR036705">
    <property type="entry name" value="Ribosyl_crysJ1_sf"/>
</dbReference>
<dbReference type="GO" id="GO:0016787">
    <property type="term" value="F:hydrolase activity"/>
    <property type="evidence" value="ECO:0007669"/>
    <property type="project" value="UniProtKB-KW"/>
</dbReference>
<dbReference type="InterPro" id="IPR050792">
    <property type="entry name" value="ADP-ribosylglycohydrolase"/>
</dbReference>
<dbReference type="EMBL" id="UOGB01000126">
    <property type="protein sequence ID" value="VAX18870.1"/>
    <property type="molecule type" value="Genomic_DNA"/>
</dbReference>
<gene>
    <name evidence="3" type="ORF">MNBD_NITROSPINAE03-231</name>
</gene>
<dbReference type="InterPro" id="IPR005502">
    <property type="entry name" value="Ribosyl_crysJ1"/>
</dbReference>
<name>A0A3B1C7M3_9ZZZZ</name>
<keyword evidence="2" id="KW-0378">Hydrolase</keyword>